<keyword evidence="2" id="KW-1185">Reference proteome</keyword>
<evidence type="ECO:0000313" key="2">
    <source>
        <dbReference type="Proteomes" id="UP001152798"/>
    </source>
</evidence>
<protein>
    <submittedName>
        <fullName evidence="1">Uncharacterized protein</fullName>
    </submittedName>
</protein>
<sequence>MIERRRMKCCVLMNVGFYFWNSCVLLPNIKLEEYFSVQQANHIIQSLLGSAGCQARRNIQYSLLPAFHYCILFERILRKTSTKWKISITEIFIFQRSLGHLYNPNYF</sequence>
<organism evidence="1 2">
    <name type="scientific">Nezara viridula</name>
    <name type="common">Southern green stink bug</name>
    <name type="synonym">Cimex viridulus</name>
    <dbReference type="NCBI Taxonomy" id="85310"/>
    <lineage>
        <taxon>Eukaryota</taxon>
        <taxon>Metazoa</taxon>
        <taxon>Ecdysozoa</taxon>
        <taxon>Arthropoda</taxon>
        <taxon>Hexapoda</taxon>
        <taxon>Insecta</taxon>
        <taxon>Pterygota</taxon>
        <taxon>Neoptera</taxon>
        <taxon>Paraneoptera</taxon>
        <taxon>Hemiptera</taxon>
        <taxon>Heteroptera</taxon>
        <taxon>Panheteroptera</taxon>
        <taxon>Pentatomomorpha</taxon>
        <taxon>Pentatomoidea</taxon>
        <taxon>Pentatomidae</taxon>
        <taxon>Pentatominae</taxon>
        <taxon>Nezara</taxon>
    </lineage>
</organism>
<reference evidence="1" key="1">
    <citation type="submission" date="2022-01" db="EMBL/GenBank/DDBJ databases">
        <authorList>
            <person name="King R."/>
        </authorList>
    </citation>
    <scope>NUCLEOTIDE SEQUENCE</scope>
</reference>
<name>A0A9P0MP45_NEZVI</name>
<accession>A0A9P0MP45</accession>
<dbReference type="Proteomes" id="UP001152798">
    <property type="component" value="Chromosome 3"/>
</dbReference>
<proteinExistence type="predicted"/>
<evidence type="ECO:0000313" key="1">
    <source>
        <dbReference type="EMBL" id="CAH1397542.1"/>
    </source>
</evidence>
<dbReference type="AlphaFoldDB" id="A0A9P0MP45"/>
<gene>
    <name evidence="1" type="ORF">NEZAVI_LOCUS7343</name>
</gene>
<dbReference type="EMBL" id="OV725079">
    <property type="protein sequence ID" value="CAH1397542.1"/>
    <property type="molecule type" value="Genomic_DNA"/>
</dbReference>